<accession>A0ABP9A891</accession>
<feature type="region of interest" description="Disordered" evidence="1">
    <location>
        <begin position="573"/>
        <end position="598"/>
    </location>
</feature>
<dbReference type="RefSeq" id="WP_345613296.1">
    <property type="nucleotide sequence ID" value="NZ_BAABJV010000005.1"/>
</dbReference>
<evidence type="ECO:0000313" key="3">
    <source>
        <dbReference type="EMBL" id="GAA4775829.1"/>
    </source>
</evidence>
<gene>
    <name evidence="3" type="ORF">GCM10023329_25580</name>
</gene>
<dbReference type="InterPro" id="IPR048555">
    <property type="entry name" value="DACNH"/>
</dbReference>
<dbReference type="PROSITE" id="PS51794">
    <property type="entry name" value="DAC"/>
    <property type="match status" value="1"/>
</dbReference>
<protein>
    <submittedName>
        <fullName evidence="3">Diadenylate cyclase</fullName>
    </submittedName>
</protein>
<proteinExistence type="predicted"/>
<dbReference type="EMBL" id="BAABJV010000005">
    <property type="protein sequence ID" value="GAA4775829.1"/>
    <property type="molecule type" value="Genomic_DNA"/>
</dbReference>
<dbReference type="InterPro" id="IPR048554">
    <property type="entry name" value="DACNG"/>
</dbReference>
<dbReference type="InterPro" id="IPR036888">
    <property type="entry name" value="DNA_integrity_DisA_N_sf"/>
</dbReference>
<organism evidence="3 4">
    <name type="scientific">Streptomyces sanyensis</name>
    <dbReference type="NCBI Taxonomy" id="568869"/>
    <lineage>
        <taxon>Bacteria</taxon>
        <taxon>Bacillati</taxon>
        <taxon>Actinomycetota</taxon>
        <taxon>Actinomycetes</taxon>
        <taxon>Kitasatosporales</taxon>
        <taxon>Streptomycetaceae</taxon>
        <taxon>Streptomyces</taxon>
    </lineage>
</organism>
<dbReference type="Pfam" id="PF21750">
    <property type="entry name" value="DACNH"/>
    <property type="match status" value="1"/>
</dbReference>
<keyword evidence="4" id="KW-1185">Reference proteome</keyword>
<evidence type="ECO:0000259" key="2">
    <source>
        <dbReference type="PROSITE" id="PS51794"/>
    </source>
</evidence>
<dbReference type="Pfam" id="PF02457">
    <property type="entry name" value="DAC"/>
    <property type="match status" value="1"/>
</dbReference>
<reference evidence="4" key="1">
    <citation type="journal article" date="2019" name="Int. J. Syst. Evol. Microbiol.">
        <title>The Global Catalogue of Microorganisms (GCM) 10K type strain sequencing project: providing services to taxonomists for standard genome sequencing and annotation.</title>
        <authorList>
            <consortium name="The Broad Institute Genomics Platform"/>
            <consortium name="The Broad Institute Genome Sequencing Center for Infectious Disease"/>
            <person name="Wu L."/>
            <person name="Ma J."/>
        </authorList>
    </citation>
    <scope>NUCLEOTIDE SEQUENCE [LARGE SCALE GENOMIC DNA]</scope>
    <source>
        <strain evidence="4">JCM 18324</strain>
    </source>
</reference>
<feature type="compositionally biased region" description="Polar residues" evidence="1">
    <location>
        <begin position="589"/>
        <end position="598"/>
    </location>
</feature>
<comment type="caution">
    <text evidence="3">The sequence shown here is derived from an EMBL/GenBank/DDBJ whole genome shotgun (WGS) entry which is preliminary data.</text>
</comment>
<dbReference type="SUPFAM" id="SSF143597">
    <property type="entry name" value="YojJ-like"/>
    <property type="match status" value="1"/>
</dbReference>
<dbReference type="InterPro" id="IPR003390">
    <property type="entry name" value="DNA_integrity_scan_DisA_N"/>
</dbReference>
<dbReference type="Pfam" id="PF21752">
    <property type="entry name" value="DACNG"/>
    <property type="match status" value="1"/>
</dbReference>
<name>A0ABP9A891_9ACTN</name>
<evidence type="ECO:0000256" key="1">
    <source>
        <dbReference type="SAM" id="MobiDB-lite"/>
    </source>
</evidence>
<evidence type="ECO:0000313" key="4">
    <source>
        <dbReference type="Proteomes" id="UP001501147"/>
    </source>
</evidence>
<sequence>MSGRVIEQFMWGYQDHFRISLDFGLESALSSIGFSYEARSMLIGFRTSDSPGPVICVEQGEGLFKPSDLSDVLRLAGEKYESHGERQVLHSHPIAHENFHRRLKSRIRAEALEEVLGSLAGSEDSIFFAGNPVAVGDYAVHVVVSTSRQAVAAVPQITTTIRDRITVFPSLFHSVIWEVISRASRELYMPDAGAGLGVLGSSVGEVIRTATETMLRTFVGCTGYWGASDFHLSMNQLSALPYEGREGAGCLVLAKLGDPAIDVSVQLASPVKSHNTLAVRKLLEGSGPTADVLSDGENVYGLGTIRPDYNPETESVFVVTFLKRGYWELSHAGVALLAVRDGTPSLPKHVLDESYFIDLCERLFPDGNCRALVQAARAIGKHRHGAMLVISADAEGEAKRLSPQSWAVEPALFSTSLLTQLTDMDGAVLLDPLGHCHAIGVILDGVAKGEGDPARGSRLNNAVRYLGSGRPVTIVVVYSADGGIDILPHLHPRVLRSEVNWTVAAYLAMAVQRPPELERTNRLWKLVENLRFYLSAEQCDALNDGHESIQKWRMENSQIRLHGQPLLPDPRMNDSYWLPEDDLGDIPPTGQSNGQPDR</sequence>
<feature type="domain" description="DAC" evidence="2">
    <location>
        <begin position="353"/>
        <end position="498"/>
    </location>
</feature>
<dbReference type="Proteomes" id="UP001501147">
    <property type="component" value="Unassembled WGS sequence"/>
</dbReference>